<protein>
    <recommendedName>
        <fullName evidence="4">Transmembrane protein</fullName>
    </recommendedName>
</protein>
<evidence type="ECO:0000313" key="2">
    <source>
        <dbReference type="EMBL" id="MEK8050695.1"/>
    </source>
</evidence>
<dbReference type="RefSeq" id="WP_341410365.1">
    <property type="nucleotide sequence ID" value="NZ_JBBUTH010000004.1"/>
</dbReference>
<keyword evidence="3" id="KW-1185">Reference proteome</keyword>
<evidence type="ECO:0000256" key="1">
    <source>
        <dbReference type="SAM" id="Phobius"/>
    </source>
</evidence>
<keyword evidence="1" id="KW-1133">Transmembrane helix</keyword>
<feature type="transmembrane region" description="Helical" evidence="1">
    <location>
        <begin position="12"/>
        <end position="32"/>
    </location>
</feature>
<dbReference type="EMBL" id="JBBUTH010000004">
    <property type="protein sequence ID" value="MEK8050695.1"/>
    <property type="molecule type" value="Genomic_DNA"/>
</dbReference>
<evidence type="ECO:0008006" key="4">
    <source>
        <dbReference type="Google" id="ProtNLM"/>
    </source>
</evidence>
<keyword evidence="1" id="KW-0472">Membrane</keyword>
<sequence>MSTGRFTLRALAILWPAFLMAGVLEMLVFAVVDPATLHWFGGAPVEIAPAGVYTLAFFVFWGVIATAGALTQLLQQSAEEVNRAEAAAARSRWPA</sequence>
<organism evidence="2 3">
    <name type="scientific">Pseudaquabacterium inlustre</name>
    <dbReference type="NCBI Taxonomy" id="2984192"/>
    <lineage>
        <taxon>Bacteria</taxon>
        <taxon>Pseudomonadati</taxon>
        <taxon>Pseudomonadota</taxon>
        <taxon>Betaproteobacteria</taxon>
        <taxon>Burkholderiales</taxon>
        <taxon>Sphaerotilaceae</taxon>
        <taxon>Pseudaquabacterium</taxon>
    </lineage>
</organism>
<accession>A0ABU9CFQ8</accession>
<feature type="transmembrane region" description="Helical" evidence="1">
    <location>
        <begin position="52"/>
        <end position="74"/>
    </location>
</feature>
<reference evidence="2 3" key="1">
    <citation type="submission" date="2024-04" db="EMBL/GenBank/DDBJ databases">
        <title>Novel species of the genus Ideonella isolated from streams.</title>
        <authorList>
            <person name="Lu H."/>
        </authorList>
    </citation>
    <scope>NUCLEOTIDE SEQUENCE [LARGE SCALE GENOMIC DNA]</scope>
    <source>
        <strain evidence="2 3">DXS22W</strain>
    </source>
</reference>
<comment type="caution">
    <text evidence="2">The sequence shown here is derived from an EMBL/GenBank/DDBJ whole genome shotgun (WGS) entry which is preliminary data.</text>
</comment>
<gene>
    <name evidence="2" type="ORF">AACH10_10625</name>
</gene>
<keyword evidence="1" id="KW-0812">Transmembrane</keyword>
<evidence type="ECO:0000313" key="3">
    <source>
        <dbReference type="Proteomes" id="UP001365405"/>
    </source>
</evidence>
<proteinExistence type="predicted"/>
<dbReference type="Proteomes" id="UP001365405">
    <property type="component" value="Unassembled WGS sequence"/>
</dbReference>
<name>A0ABU9CFQ8_9BURK</name>